<evidence type="ECO:0000313" key="1">
    <source>
        <dbReference type="EMBL" id="KAA0888806.1"/>
    </source>
</evidence>
<keyword evidence="2" id="KW-1185">Reference proteome</keyword>
<accession>A0A5A9X6Y9</accession>
<dbReference type="AlphaFoldDB" id="A0A5A9X6Y9"/>
<proteinExistence type="predicted"/>
<sequence length="94" mass="10579">MPGIAIQWQNKKGTWAPFEVTDVLHMSVSHSCYLFLDGRLPVVAREGEVFIVNTPALEKKYRKNGKKVTTFSTILQDTARLDFPLGDVGFLEPL</sequence>
<reference evidence="1 2" key="1">
    <citation type="submission" date="2019-04" db="EMBL/GenBank/DDBJ databases">
        <title>Geobacter ruber sp. nov., ferric-reducing bacteria isolated from paddy soil.</title>
        <authorList>
            <person name="Xu Z."/>
            <person name="Masuda Y."/>
            <person name="Itoh H."/>
            <person name="Senoo K."/>
        </authorList>
    </citation>
    <scope>NUCLEOTIDE SEQUENCE [LARGE SCALE GENOMIC DNA]</scope>
    <source>
        <strain evidence="1 2">Red88</strain>
    </source>
</reference>
<evidence type="ECO:0000313" key="2">
    <source>
        <dbReference type="Proteomes" id="UP000324298"/>
    </source>
</evidence>
<dbReference type="RefSeq" id="WP_149309169.1">
    <property type="nucleotide sequence ID" value="NZ_SRSD01000010.1"/>
</dbReference>
<protein>
    <submittedName>
        <fullName evidence="1">Uncharacterized protein</fullName>
    </submittedName>
</protein>
<dbReference type="EMBL" id="SRSD01000010">
    <property type="protein sequence ID" value="KAA0888806.1"/>
    <property type="molecule type" value="Genomic_DNA"/>
</dbReference>
<gene>
    <name evidence="1" type="ORF">ET418_15615</name>
</gene>
<comment type="caution">
    <text evidence="1">The sequence shown here is derived from an EMBL/GenBank/DDBJ whole genome shotgun (WGS) entry which is preliminary data.</text>
</comment>
<dbReference type="Proteomes" id="UP000324298">
    <property type="component" value="Unassembled WGS sequence"/>
</dbReference>
<organism evidence="1 2">
    <name type="scientific">Oryzomonas rubra</name>
    <dbReference type="NCBI Taxonomy" id="2509454"/>
    <lineage>
        <taxon>Bacteria</taxon>
        <taxon>Pseudomonadati</taxon>
        <taxon>Thermodesulfobacteriota</taxon>
        <taxon>Desulfuromonadia</taxon>
        <taxon>Geobacterales</taxon>
        <taxon>Geobacteraceae</taxon>
        <taxon>Oryzomonas</taxon>
    </lineage>
</organism>
<name>A0A5A9X6Y9_9BACT</name>